<evidence type="ECO:0000313" key="2">
    <source>
        <dbReference type="Proteomes" id="UP001153365"/>
    </source>
</evidence>
<dbReference type="Proteomes" id="UP001153365">
    <property type="component" value="Unassembled WGS sequence"/>
</dbReference>
<reference evidence="1" key="1">
    <citation type="submission" date="2022-06" db="EMBL/GenBank/DDBJ databases">
        <authorList>
            <consortium name="SYNGENTA / RWTH Aachen University"/>
        </authorList>
    </citation>
    <scope>NUCLEOTIDE SEQUENCE</scope>
</reference>
<dbReference type="AlphaFoldDB" id="A0AAV0B189"/>
<protein>
    <submittedName>
        <fullName evidence="1">Uncharacterized protein</fullName>
    </submittedName>
</protein>
<keyword evidence="2" id="KW-1185">Reference proteome</keyword>
<proteinExistence type="predicted"/>
<dbReference type="EMBL" id="CALTRL010002845">
    <property type="protein sequence ID" value="CAH7676922.1"/>
    <property type="molecule type" value="Genomic_DNA"/>
</dbReference>
<comment type="caution">
    <text evidence="1">The sequence shown here is derived from an EMBL/GenBank/DDBJ whole genome shotgun (WGS) entry which is preliminary data.</text>
</comment>
<gene>
    <name evidence="1" type="ORF">PPACK8108_LOCUS12033</name>
</gene>
<name>A0AAV0B189_PHAPC</name>
<sequence length="69" mass="7885">MRLKPDPVNLETDFERAELQAAGKTELLETVTYKNIKGESQQLFEHVKTFKEADQLVRRLKTLLVAAAL</sequence>
<evidence type="ECO:0000313" key="1">
    <source>
        <dbReference type="EMBL" id="CAH7676922.1"/>
    </source>
</evidence>
<accession>A0AAV0B189</accession>
<organism evidence="1 2">
    <name type="scientific">Phakopsora pachyrhizi</name>
    <name type="common">Asian soybean rust disease fungus</name>
    <dbReference type="NCBI Taxonomy" id="170000"/>
    <lineage>
        <taxon>Eukaryota</taxon>
        <taxon>Fungi</taxon>
        <taxon>Dikarya</taxon>
        <taxon>Basidiomycota</taxon>
        <taxon>Pucciniomycotina</taxon>
        <taxon>Pucciniomycetes</taxon>
        <taxon>Pucciniales</taxon>
        <taxon>Phakopsoraceae</taxon>
        <taxon>Phakopsora</taxon>
    </lineage>
</organism>